<name>A0A2N5XPS9_9HYPH</name>
<keyword evidence="4" id="KW-1185">Reference proteome</keyword>
<dbReference type="AlphaFoldDB" id="A0A2N5XPS9"/>
<dbReference type="InterPro" id="IPR002625">
    <property type="entry name" value="Smr_dom"/>
</dbReference>
<gene>
    <name evidence="3" type="ORF">C0081_15200</name>
</gene>
<dbReference type="InterPro" id="IPR036063">
    <property type="entry name" value="Smr_dom_sf"/>
</dbReference>
<evidence type="ECO:0000313" key="4">
    <source>
        <dbReference type="Proteomes" id="UP000234881"/>
    </source>
</evidence>
<sequence>MEGKSAELKALIEGFDQPKKTNPDNQPDPQHPVQRRRASGAELEALRQAGIAGNDRPKSGKAPPLNSLDRKEKKRIVQGRGFIDARLDLHGMTQREAHGALFGFLRSCHTNGCKHVLVITGKGSRGETETYTIGPEKGILRRVVPKWLSEPEIRSIIVGFEEAHPTLGGGGALHIRLRSRNKLK</sequence>
<evidence type="ECO:0000256" key="1">
    <source>
        <dbReference type="SAM" id="MobiDB-lite"/>
    </source>
</evidence>
<evidence type="ECO:0000313" key="3">
    <source>
        <dbReference type="EMBL" id="PLW76485.1"/>
    </source>
</evidence>
<protein>
    <submittedName>
        <fullName evidence="3">DNA mismatch repair protein MutS</fullName>
    </submittedName>
</protein>
<proteinExistence type="predicted"/>
<dbReference type="OrthoDB" id="7165597at2"/>
<dbReference type="Gene3D" id="3.30.1370.110">
    <property type="match status" value="1"/>
</dbReference>
<accession>A0A2N5XPS9</accession>
<evidence type="ECO:0000259" key="2">
    <source>
        <dbReference type="PROSITE" id="PS50828"/>
    </source>
</evidence>
<reference evidence="3 4" key="1">
    <citation type="submission" date="2018-01" db="EMBL/GenBank/DDBJ databases">
        <title>The draft genome sequence of Cohaesibacter sp. H1304.</title>
        <authorList>
            <person name="Wang N.-N."/>
            <person name="Du Z.-J."/>
        </authorList>
    </citation>
    <scope>NUCLEOTIDE SEQUENCE [LARGE SCALE GENOMIC DNA]</scope>
    <source>
        <strain evidence="3 4">H1304</strain>
    </source>
</reference>
<dbReference type="EMBL" id="PKUQ01000031">
    <property type="protein sequence ID" value="PLW76485.1"/>
    <property type="molecule type" value="Genomic_DNA"/>
</dbReference>
<feature type="domain" description="Smr" evidence="2">
    <location>
        <begin position="87"/>
        <end position="178"/>
    </location>
</feature>
<feature type="region of interest" description="Disordered" evidence="1">
    <location>
        <begin position="1"/>
        <end position="72"/>
    </location>
</feature>
<dbReference type="Proteomes" id="UP000234881">
    <property type="component" value="Unassembled WGS sequence"/>
</dbReference>
<dbReference type="PANTHER" id="PTHR35562:SF2">
    <property type="entry name" value="DNA ENDONUCLEASE SMRA-RELATED"/>
    <property type="match status" value="1"/>
</dbReference>
<dbReference type="PANTHER" id="PTHR35562">
    <property type="entry name" value="DNA ENDONUCLEASE SMRA-RELATED"/>
    <property type="match status" value="1"/>
</dbReference>
<dbReference type="Pfam" id="PF01713">
    <property type="entry name" value="Smr"/>
    <property type="match status" value="1"/>
</dbReference>
<dbReference type="SUPFAM" id="SSF160443">
    <property type="entry name" value="SMR domain-like"/>
    <property type="match status" value="1"/>
</dbReference>
<organism evidence="3 4">
    <name type="scientific">Cohaesibacter celericrescens</name>
    <dbReference type="NCBI Taxonomy" id="2067669"/>
    <lineage>
        <taxon>Bacteria</taxon>
        <taxon>Pseudomonadati</taxon>
        <taxon>Pseudomonadota</taxon>
        <taxon>Alphaproteobacteria</taxon>
        <taxon>Hyphomicrobiales</taxon>
        <taxon>Cohaesibacteraceae</taxon>
    </lineage>
</organism>
<dbReference type="PROSITE" id="PS50828">
    <property type="entry name" value="SMR"/>
    <property type="match status" value="1"/>
</dbReference>
<comment type="caution">
    <text evidence="3">The sequence shown here is derived from an EMBL/GenBank/DDBJ whole genome shotgun (WGS) entry which is preliminary data.</text>
</comment>